<evidence type="ECO:0000259" key="1">
    <source>
        <dbReference type="Pfam" id="PF13649"/>
    </source>
</evidence>
<dbReference type="EMBL" id="JAUOPB010000019">
    <property type="protein sequence ID" value="MDO6424893.1"/>
    <property type="molecule type" value="Genomic_DNA"/>
</dbReference>
<feature type="domain" description="Methyltransferase" evidence="1">
    <location>
        <begin position="42"/>
        <end position="138"/>
    </location>
</feature>
<dbReference type="Pfam" id="PF13649">
    <property type="entry name" value="Methyltransf_25"/>
    <property type="match status" value="1"/>
</dbReference>
<dbReference type="InterPro" id="IPR050508">
    <property type="entry name" value="Methyltransf_Superfamily"/>
</dbReference>
<evidence type="ECO:0000313" key="3">
    <source>
        <dbReference type="Proteomes" id="UP001169760"/>
    </source>
</evidence>
<comment type="caution">
    <text evidence="2">The sequence shown here is derived from an EMBL/GenBank/DDBJ whole genome shotgun (WGS) entry which is preliminary data.</text>
</comment>
<name>A0AAW7XB53_9GAMM</name>
<dbReference type="InterPro" id="IPR041698">
    <property type="entry name" value="Methyltransf_25"/>
</dbReference>
<accession>A0AAW7XB53</accession>
<evidence type="ECO:0000313" key="2">
    <source>
        <dbReference type="EMBL" id="MDO6424893.1"/>
    </source>
</evidence>
<dbReference type="PANTHER" id="PTHR42912">
    <property type="entry name" value="METHYLTRANSFERASE"/>
    <property type="match status" value="1"/>
</dbReference>
<keyword evidence="2" id="KW-0489">Methyltransferase</keyword>
<dbReference type="Proteomes" id="UP001169760">
    <property type="component" value="Unassembled WGS sequence"/>
</dbReference>
<dbReference type="InterPro" id="IPR029063">
    <property type="entry name" value="SAM-dependent_MTases_sf"/>
</dbReference>
<dbReference type="SUPFAM" id="SSF53335">
    <property type="entry name" value="S-adenosyl-L-methionine-dependent methyltransferases"/>
    <property type="match status" value="1"/>
</dbReference>
<dbReference type="CDD" id="cd02440">
    <property type="entry name" value="AdoMet_MTases"/>
    <property type="match status" value="1"/>
</dbReference>
<dbReference type="GO" id="GO:0008168">
    <property type="term" value="F:methyltransferase activity"/>
    <property type="evidence" value="ECO:0007669"/>
    <property type="project" value="UniProtKB-KW"/>
</dbReference>
<dbReference type="AlphaFoldDB" id="A0AAW7XB53"/>
<protein>
    <submittedName>
        <fullName evidence="2">Methyltransferase domain-containing protein</fullName>
    </submittedName>
</protein>
<gene>
    <name evidence="2" type="ORF">Q4521_20555</name>
</gene>
<proteinExistence type="predicted"/>
<dbReference type="Gene3D" id="3.40.50.150">
    <property type="entry name" value="Vaccinia Virus protein VP39"/>
    <property type="match status" value="1"/>
</dbReference>
<reference evidence="2" key="1">
    <citation type="submission" date="2023-07" db="EMBL/GenBank/DDBJ databases">
        <title>Genome content predicts the carbon catabolic preferences of heterotrophic bacteria.</title>
        <authorList>
            <person name="Gralka M."/>
        </authorList>
    </citation>
    <scope>NUCLEOTIDE SEQUENCE</scope>
    <source>
        <strain evidence="2">I3M17_2</strain>
    </source>
</reference>
<organism evidence="2 3">
    <name type="scientific">Saccharophagus degradans</name>
    <dbReference type="NCBI Taxonomy" id="86304"/>
    <lineage>
        <taxon>Bacteria</taxon>
        <taxon>Pseudomonadati</taxon>
        <taxon>Pseudomonadota</taxon>
        <taxon>Gammaproteobacteria</taxon>
        <taxon>Cellvibrionales</taxon>
        <taxon>Cellvibrionaceae</taxon>
        <taxon>Saccharophagus</taxon>
    </lineage>
</organism>
<dbReference type="RefSeq" id="WP_303494160.1">
    <property type="nucleotide sequence ID" value="NZ_JAUOPB010000019.1"/>
</dbReference>
<keyword evidence="2" id="KW-0808">Transferase</keyword>
<dbReference type="GO" id="GO:0032259">
    <property type="term" value="P:methylation"/>
    <property type="evidence" value="ECO:0007669"/>
    <property type="project" value="UniProtKB-KW"/>
</dbReference>
<sequence length="260" mass="29554">MENHSFYNTPEIVEGYAQQTHLQAPEESILSELIAELAQLKVLDIGVGGGRTTLHLAGRCKAYTGVDINQNMILACEQRFRNWPCNLTFSIADARTLETLEENSFDLVLFSFNGIDYVNHQDRIRALASIYRVLRPGGYFVFSSHNTNCIPSLLSLRTHLSRNPINTARGLMQWFKLNFIHNNRSTIKQANKSARVMLNDGAFNFGLQTYYVSVQEQIRQLDGMFSVKNIYSLTTGKPFTSRESAEASTDSWLYYLCTKN</sequence>